<dbReference type="SUPFAM" id="SSF52540">
    <property type="entry name" value="P-loop containing nucleoside triphosphate hydrolases"/>
    <property type="match status" value="2"/>
</dbReference>
<protein>
    <submittedName>
        <fullName evidence="12">ATP-binding cassette domain-containing protein</fullName>
    </submittedName>
</protein>
<feature type="transmembrane region" description="Helical" evidence="9">
    <location>
        <begin position="79"/>
        <end position="100"/>
    </location>
</feature>
<dbReference type="Gene3D" id="3.40.50.300">
    <property type="entry name" value="P-loop containing nucleotide triphosphate hydrolases"/>
    <property type="match status" value="2"/>
</dbReference>
<dbReference type="PROSITE" id="PS50929">
    <property type="entry name" value="ABC_TM1F"/>
    <property type="match status" value="2"/>
</dbReference>
<dbReference type="Gene3D" id="1.20.1560.10">
    <property type="entry name" value="ABC transporter type 1, transmembrane domain"/>
    <property type="match status" value="2"/>
</dbReference>
<dbReference type="InterPro" id="IPR003593">
    <property type="entry name" value="AAA+_ATPase"/>
</dbReference>
<keyword evidence="8" id="KW-0175">Coiled coil</keyword>
<feature type="domain" description="ABC transmembrane type-1" evidence="11">
    <location>
        <begin position="645"/>
        <end position="915"/>
    </location>
</feature>
<evidence type="ECO:0000313" key="13">
    <source>
        <dbReference type="Proteomes" id="UP001630969"/>
    </source>
</evidence>
<dbReference type="PROSITE" id="PS50893">
    <property type="entry name" value="ABC_TRANSPORTER_2"/>
    <property type="match status" value="2"/>
</dbReference>
<accession>A0ABW9GNE9</accession>
<feature type="transmembrane region" description="Helical" evidence="9">
    <location>
        <begin position="120"/>
        <end position="142"/>
    </location>
</feature>
<dbReference type="InterPro" id="IPR003439">
    <property type="entry name" value="ABC_transporter-like_ATP-bd"/>
</dbReference>
<dbReference type="Pfam" id="PF00005">
    <property type="entry name" value="ABC_tran"/>
    <property type="match status" value="2"/>
</dbReference>
<feature type="transmembrane region" description="Helical" evidence="9">
    <location>
        <begin position="749"/>
        <end position="768"/>
    </location>
</feature>
<feature type="transmembrane region" description="Helical" evidence="9">
    <location>
        <begin position="888"/>
        <end position="907"/>
    </location>
</feature>
<keyword evidence="6 9" id="KW-1133">Transmembrane helix</keyword>
<dbReference type="InterPro" id="IPR017871">
    <property type="entry name" value="ABC_transporter-like_CS"/>
</dbReference>
<feature type="transmembrane region" description="Helical" evidence="9">
    <location>
        <begin position="866"/>
        <end position="882"/>
    </location>
</feature>
<evidence type="ECO:0000256" key="6">
    <source>
        <dbReference type="ARBA" id="ARBA00022989"/>
    </source>
</evidence>
<dbReference type="RefSeq" id="WP_408789166.1">
    <property type="nucleotide sequence ID" value="NZ_JBGXBU010000002.1"/>
</dbReference>
<dbReference type="Pfam" id="PF00664">
    <property type="entry name" value="ABC_membrane"/>
    <property type="match status" value="2"/>
</dbReference>
<evidence type="ECO:0000256" key="3">
    <source>
        <dbReference type="ARBA" id="ARBA00022692"/>
    </source>
</evidence>
<evidence type="ECO:0000259" key="10">
    <source>
        <dbReference type="PROSITE" id="PS50893"/>
    </source>
</evidence>
<dbReference type="PANTHER" id="PTHR24223">
    <property type="entry name" value="ATP-BINDING CASSETTE SUB-FAMILY C"/>
    <property type="match status" value="1"/>
</dbReference>
<dbReference type="InterPro" id="IPR036640">
    <property type="entry name" value="ABC1_TM_sf"/>
</dbReference>
<feature type="transmembrane region" description="Helical" evidence="9">
    <location>
        <begin position="304"/>
        <end position="323"/>
    </location>
</feature>
<dbReference type="PANTHER" id="PTHR24223:SF415">
    <property type="entry name" value="FI20190P1"/>
    <property type="match status" value="1"/>
</dbReference>
<evidence type="ECO:0000256" key="5">
    <source>
        <dbReference type="ARBA" id="ARBA00022840"/>
    </source>
</evidence>
<feature type="domain" description="ABC transporter" evidence="10">
    <location>
        <begin position="946"/>
        <end position="1199"/>
    </location>
</feature>
<dbReference type="PROSITE" id="PS00211">
    <property type="entry name" value="ABC_TRANSPORTER_1"/>
    <property type="match status" value="1"/>
</dbReference>
<dbReference type="SUPFAM" id="SSF90123">
    <property type="entry name" value="ABC transporter transmembrane region"/>
    <property type="match status" value="2"/>
</dbReference>
<dbReference type="CDD" id="cd18580">
    <property type="entry name" value="ABC_6TM_ABCC_D2"/>
    <property type="match status" value="1"/>
</dbReference>
<feature type="transmembrane region" description="Helical" evidence="9">
    <location>
        <begin position="211"/>
        <end position="232"/>
    </location>
</feature>
<keyword evidence="2" id="KW-0813">Transport</keyword>
<evidence type="ECO:0000256" key="2">
    <source>
        <dbReference type="ARBA" id="ARBA00022448"/>
    </source>
</evidence>
<evidence type="ECO:0000256" key="4">
    <source>
        <dbReference type="ARBA" id="ARBA00022741"/>
    </source>
</evidence>
<keyword evidence="3 9" id="KW-0812">Transmembrane</keyword>
<keyword evidence="4" id="KW-0547">Nucleotide-binding</keyword>
<feature type="transmembrane region" description="Helical" evidence="9">
    <location>
        <begin position="329"/>
        <end position="347"/>
    </location>
</feature>
<dbReference type="InterPro" id="IPR027417">
    <property type="entry name" value="P-loop_NTPase"/>
</dbReference>
<comment type="caution">
    <text evidence="12">The sequence shown here is derived from an EMBL/GenBank/DDBJ whole genome shotgun (WGS) entry which is preliminary data.</text>
</comment>
<dbReference type="GeneID" id="97219894"/>
<feature type="transmembrane region" description="Helical" evidence="9">
    <location>
        <begin position="634"/>
        <end position="653"/>
    </location>
</feature>
<keyword evidence="5 12" id="KW-0067">ATP-binding</keyword>
<organism evidence="12 13">
    <name type="scientific">Aeromonas bivalvium</name>
    <dbReference type="NCBI Taxonomy" id="440079"/>
    <lineage>
        <taxon>Bacteria</taxon>
        <taxon>Pseudomonadati</taxon>
        <taxon>Pseudomonadota</taxon>
        <taxon>Gammaproteobacteria</taxon>
        <taxon>Aeromonadales</taxon>
        <taxon>Aeromonadaceae</taxon>
        <taxon>Aeromonas</taxon>
    </lineage>
</organism>
<feature type="domain" description="ABC transmembrane type-1" evidence="11">
    <location>
        <begin position="81"/>
        <end position="359"/>
    </location>
</feature>
<evidence type="ECO:0000256" key="7">
    <source>
        <dbReference type="ARBA" id="ARBA00023136"/>
    </source>
</evidence>
<dbReference type="InterPro" id="IPR044726">
    <property type="entry name" value="ABCC_6TM_D2"/>
</dbReference>
<keyword evidence="7 9" id="KW-0472">Membrane</keyword>
<dbReference type="InterPro" id="IPR011527">
    <property type="entry name" value="ABC1_TM_dom"/>
</dbReference>
<keyword evidence="13" id="KW-1185">Reference proteome</keyword>
<feature type="coiled-coil region" evidence="8">
    <location>
        <begin position="233"/>
        <end position="260"/>
    </location>
</feature>
<dbReference type="InterPro" id="IPR050173">
    <property type="entry name" value="ABC_transporter_C-like"/>
</dbReference>
<evidence type="ECO:0000256" key="1">
    <source>
        <dbReference type="ARBA" id="ARBA00004651"/>
    </source>
</evidence>
<evidence type="ECO:0000256" key="9">
    <source>
        <dbReference type="SAM" id="Phobius"/>
    </source>
</evidence>
<dbReference type="Proteomes" id="UP001630969">
    <property type="component" value="Unassembled WGS sequence"/>
</dbReference>
<evidence type="ECO:0000313" key="12">
    <source>
        <dbReference type="EMBL" id="MFM4892678.1"/>
    </source>
</evidence>
<reference evidence="12 13" key="1">
    <citation type="submission" date="2024-09" db="EMBL/GenBank/DDBJ databases">
        <title>Aeromonas strains Genome sequencing and assembly.</title>
        <authorList>
            <person name="Hu X."/>
            <person name="Tang B."/>
        </authorList>
    </citation>
    <scope>NUCLEOTIDE SEQUENCE [LARGE SCALE GENOMIC DNA]</scope>
    <source>
        <strain evidence="12 13">NB23SCDHY001</strain>
    </source>
</reference>
<feature type="domain" description="ABC transporter" evidence="10">
    <location>
        <begin position="390"/>
        <end position="608"/>
    </location>
</feature>
<feature type="transmembrane region" description="Helical" evidence="9">
    <location>
        <begin position="774"/>
        <end position="791"/>
    </location>
</feature>
<gene>
    <name evidence="12" type="ORF">ACEUDJ_07305</name>
</gene>
<evidence type="ECO:0000256" key="8">
    <source>
        <dbReference type="SAM" id="Coils"/>
    </source>
</evidence>
<sequence length="1210" mass="133997">MDHPELSASWLSRLFYHWTSPLQRKGLQESAVSLDDLYPLLPQDSRDARADEFLALTARQPVRPWLITRHIWRHYGSRIGLLTLLQLLAMLATLTSPWLLNHVMTQLGAGATTAHKLLLALALFASVLAAGMLSEHALQLSLKMHVPIRRLLAEALLAKVMKLGGKSFDDRAGGRVQNLINRDVWDITWILADPAMPVTLLLQLAGTVTLLVWQVGNAGLVGCAVLMLLLLLSTRLIRRMNQQEQRLKHSQDERNGILAEYIKKLRLVRQNGLGPFFTRAARHKRQRELTVLGRVLRLDAINDALMLSTPLLVTLATFITYLVSGQHLTLPQVFTTIALFAVLRIPMQRLPYLIRTLINFNTGFNRLCELLNSPEQHRRLDDEHLARGAVVLEAVSARHRQQAVLAGVKLTIAPGELIGITGATGAGKSCLLHLIAGFDDEFEGEIRRHGRVAHLGHKPWLMNDSIRNNILFGQPWDEAHYRWVLEACTLNGDLALLAHGDQTLVGELGTRLSGGQQQRVALARALYTRADILLLDNPLSALDPLVAAQVLRLGLTFRPGPTRLLVSHDPEVLARCDRVFAIEGGSLIELAPRQLVDLPRSPSYAPLLPPREQERFHEEKMVEGKVDWGLFGFLWRRLSAPGLILLILMLTLGQEGLRIASDLWLGGRAEGTALGPLIGIYAALGLGSLLCITLVRVLNYKLGLRLAWSLFDGMLDRISRAPMAFFDKVPQGRILNRFDRDLAETQETLLPMLVSLVGMLISVLLQVLVIGINLPLLLLVAPLVGWALYVLQRRYRAVQLKLRRQASVLRSPLYISIGETIRGAPALRLAGAERYALDQVLVHYDNNLRSWYTTTSINRWLGMHQTLLSAALVGAVAIMVALSDSTLFGAVAITYAFTTSAMLNALIRNFAEVEQMMNAVERVREYSEIESERQQGAPLQLVHPAVRFADLGLRYPEASQWALHDVNFELAPGEKVGVCGRTGAGKSSLLGALQAMYPATQGEIYYGDQPLSTLAPEAVRALYDTVSQTPLTFFGTLRANLVPLAEPAESAQAPLPPRPGSDEDLPPDWARQDERLMEALGRVGLGERCAGRLDEDLDRLQLSAGETQLLVIARILLSHRPLIVLDEATSDLSHGGMREMAELLYRYRPEASYLVIAHHLEPLLSVDKVVVMEAGTVVEQGSPVSLLANPASRFHQLFAGQVNRQIDQIA</sequence>
<dbReference type="EMBL" id="JBGXBU010000002">
    <property type="protein sequence ID" value="MFM4892678.1"/>
    <property type="molecule type" value="Genomic_DNA"/>
</dbReference>
<name>A0ABW9GNE9_9GAMM</name>
<proteinExistence type="predicted"/>
<feature type="transmembrane region" description="Helical" evidence="9">
    <location>
        <begin position="673"/>
        <end position="695"/>
    </location>
</feature>
<comment type="subcellular location">
    <subcellularLocation>
        <location evidence="1">Cell membrane</location>
        <topology evidence="1">Multi-pass membrane protein</topology>
    </subcellularLocation>
</comment>
<dbReference type="GO" id="GO:0005524">
    <property type="term" value="F:ATP binding"/>
    <property type="evidence" value="ECO:0007669"/>
    <property type="project" value="UniProtKB-KW"/>
</dbReference>
<dbReference type="SMART" id="SM00382">
    <property type="entry name" value="AAA"/>
    <property type="match status" value="2"/>
</dbReference>
<evidence type="ECO:0000259" key="11">
    <source>
        <dbReference type="PROSITE" id="PS50929"/>
    </source>
</evidence>